<dbReference type="GO" id="GO:0016020">
    <property type="term" value="C:membrane"/>
    <property type="evidence" value="ECO:0007669"/>
    <property type="project" value="TreeGrafter"/>
</dbReference>
<feature type="transmembrane region" description="Helical" evidence="1">
    <location>
        <begin position="259"/>
        <end position="282"/>
    </location>
</feature>
<accession>A0A7S1A362</accession>
<dbReference type="InterPro" id="IPR050879">
    <property type="entry name" value="Acyltransferase_3"/>
</dbReference>
<dbReference type="GO" id="GO:0016747">
    <property type="term" value="F:acyltransferase activity, transferring groups other than amino-acyl groups"/>
    <property type="evidence" value="ECO:0007669"/>
    <property type="project" value="InterPro"/>
</dbReference>
<dbReference type="EMBL" id="HBFQ01022181">
    <property type="protein sequence ID" value="CAD8841237.1"/>
    <property type="molecule type" value="Transcribed_RNA"/>
</dbReference>
<dbReference type="GO" id="GO:0000271">
    <property type="term" value="P:polysaccharide biosynthetic process"/>
    <property type="evidence" value="ECO:0007669"/>
    <property type="project" value="TreeGrafter"/>
</dbReference>
<feature type="transmembrane region" description="Helical" evidence="1">
    <location>
        <begin position="216"/>
        <end position="239"/>
    </location>
</feature>
<reference evidence="3" key="1">
    <citation type="submission" date="2021-01" db="EMBL/GenBank/DDBJ databases">
        <authorList>
            <person name="Corre E."/>
            <person name="Pelletier E."/>
            <person name="Niang G."/>
            <person name="Scheremetjew M."/>
            <person name="Finn R."/>
            <person name="Kale V."/>
            <person name="Holt S."/>
            <person name="Cochrane G."/>
            <person name="Meng A."/>
            <person name="Brown T."/>
            <person name="Cohen L."/>
        </authorList>
    </citation>
    <scope>NUCLEOTIDE SEQUENCE</scope>
</reference>
<dbReference type="Pfam" id="PF01757">
    <property type="entry name" value="Acyl_transf_3"/>
    <property type="match status" value="1"/>
</dbReference>
<organism evidence="3">
    <name type="scientific">Noctiluca scintillans</name>
    <name type="common">Sea sparkle</name>
    <name type="synonym">Red tide dinoflagellate</name>
    <dbReference type="NCBI Taxonomy" id="2966"/>
    <lineage>
        <taxon>Eukaryota</taxon>
        <taxon>Sar</taxon>
        <taxon>Alveolata</taxon>
        <taxon>Dinophyceae</taxon>
        <taxon>Noctilucales</taxon>
        <taxon>Noctilucaceae</taxon>
        <taxon>Noctiluca</taxon>
    </lineage>
</organism>
<keyword evidence="1" id="KW-1133">Transmembrane helix</keyword>
<feature type="transmembrane region" description="Helical" evidence="1">
    <location>
        <begin position="15"/>
        <end position="35"/>
    </location>
</feature>
<feature type="transmembrane region" description="Helical" evidence="1">
    <location>
        <begin position="88"/>
        <end position="113"/>
    </location>
</feature>
<protein>
    <recommendedName>
        <fullName evidence="2">Acyltransferase 3 domain-containing protein</fullName>
    </recommendedName>
</protein>
<feature type="domain" description="Acyltransferase 3" evidence="2">
    <location>
        <begin position="52"/>
        <end position="424"/>
    </location>
</feature>
<sequence>MATWNGVYVDYVTNYWVHSFVVMVWVFLAVANFWYRPTVDGVSERVFLHHFTGMRCLASTGIVLKHFLGMGFGPDPTLYDTEERLAFLLKYGVGASGVCFFVTLSGFVTHYVYRASVDVDPIRIYYIKRLGRVLPTYYFGEALALLYVFPHAVNVICLIFQMNVWLWPFAPHTVRSAGGLNLPCWTIQALFWHWVLYPFIAKVLKRWRNAYHPKTYSFLLLGVGITVIWGLITIVAAVWGQFALNVFNYPGQGTNWEGHFYMVFHSFPLFVLAPFLGGVIAAEVILTAKPADHWTWRWMCDCTFVLWMLLLALQGLSLDTVFSDYNYMGLLAVLLFTSAISDKSLVVRVTKHPVLVKLGDYSFHVYILQEPVFVCMATLRRLLGSTDFEYPQRLHVTQLMGMKPGPWFVNFFVLMVLAIITSDVLEAPWVSFLRRWAKEYAETLRQRKVQQGLLENQSLTLPLKSPVETSRV</sequence>
<dbReference type="InterPro" id="IPR002656">
    <property type="entry name" value="Acyl_transf_3_dom"/>
</dbReference>
<feature type="transmembrane region" description="Helical" evidence="1">
    <location>
        <begin position="407"/>
        <end position="425"/>
    </location>
</feature>
<dbReference type="AlphaFoldDB" id="A0A7S1A362"/>
<evidence type="ECO:0000313" key="3">
    <source>
        <dbReference type="EMBL" id="CAD8841237.1"/>
    </source>
</evidence>
<feature type="transmembrane region" description="Helical" evidence="1">
    <location>
        <begin position="47"/>
        <end position="68"/>
    </location>
</feature>
<evidence type="ECO:0000259" key="2">
    <source>
        <dbReference type="Pfam" id="PF01757"/>
    </source>
</evidence>
<keyword evidence="1" id="KW-0472">Membrane</keyword>
<evidence type="ECO:0000256" key="1">
    <source>
        <dbReference type="SAM" id="Phobius"/>
    </source>
</evidence>
<keyword evidence="1" id="KW-0812">Transmembrane</keyword>
<feature type="transmembrane region" description="Helical" evidence="1">
    <location>
        <begin position="134"/>
        <end position="165"/>
    </location>
</feature>
<dbReference type="PANTHER" id="PTHR23028:SF53">
    <property type="entry name" value="ACYL_TRANSF_3 DOMAIN-CONTAINING PROTEIN"/>
    <property type="match status" value="1"/>
</dbReference>
<name>A0A7S1A362_NOCSC</name>
<feature type="transmembrane region" description="Helical" evidence="1">
    <location>
        <begin position="185"/>
        <end position="204"/>
    </location>
</feature>
<gene>
    <name evidence="3" type="ORF">NSCI0253_LOCUS15585</name>
</gene>
<dbReference type="PANTHER" id="PTHR23028">
    <property type="entry name" value="ACETYLTRANSFERASE"/>
    <property type="match status" value="1"/>
</dbReference>
<proteinExistence type="predicted"/>